<sequence length="277" mass="29724">MTFTITTLVENTVYMGPKGLKGEHGLSFLIQADDRKILFDTGQTGIFMDNAEILNADLSDVDTVVLSHGHYDHAGGLERFAEFRTDFTLAGHPDIFCKKQISALGSTRDIGMPVDRETLVAKGVRLSLTSGPAEIGPGIMSTGEVPMQTGFESIEPVFLTEKEGRTLPDPFTDDQALILDTVRGTVVILGCAHRGTANTLMHVAALTGKTKIHAIMGGLHLGGASGEKLKQIAAVIRNFDIRHIGVGHCTGHKAVAYLSHEFGDRVFPIGVGQSVKF</sequence>
<dbReference type="InterPro" id="IPR041712">
    <property type="entry name" value="DHPS-like_MBL-fold"/>
</dbReference>
<dbReference type="SUPFAM" id="SSF56281">
    <property type="entry name" value="Metallo-hydrolase/oxidoreductase"/>
    <property type="match status" value="1"/>
</dbReference>
<feature type="domain" description="Metallo-beta-lactamase" evidence="1">
    <location>
        <begin position="23"/>
        <end position="93"/>
    </location>
</feature>
<evidence type="ECO:0000313" key="3">
    <source>
        <dbReference type="Proteomes" id="UP000288096"/>
    </source>
</evidence>
<reference evidence="3" key="2">
    <citation type="submission" date="2019-01" db="EMBL/GenBank/DDBJ databases">
        <title>Genome sequence of Desulfonema ishimotonii strain Tokyo 01.</title>
        <authorList>
            <person name="Fukui M."/>
        </authorList>
    </citation>
    <scope>NUCLEOTIDE SEQUENCE [LARGE SCALE GENOMIC DNA]</scope>
    <source>
        <strain evidence="3">Tokyo 01</strain>
    </source>
</reference>
<dbReference type="OrthoDB" id="9803916at2"/>
<dbReference type="GO" id="GO:0016787">
    <property type="term" value="F:hydrolase activity"/>
    <property type="evidence" value="ECO:0007669"/>
    <property type="project" value="UniProtKB-KW"/>
</dbReference>
<dbReference type="RefSeq" id="WP_124327790.1">
    <property type="nucleotide sequence ID" value="NZ_BEXT01000001.1"/>
</dbReference>
<dbReference type="InterPro" id="IPR001279">
    <property type="entry name" value="Metallo-B-lactamas"/>
</dbReference>
<accession>A0A401FTS1</accession>
<proteinExistence type="predicted"/>
<dbReference type="InterPro" id="IPR052926">
    <property type="entry name" value="Metallo-beta-lactamase_dom"/>
</dbReference>
<gene>
    <name evidence="2" type="ORF">DENIS_1312</name>
</gene>
<reference evidence="3" key="1">
    <citation type="submission" date="2017-11" db="EMBL/GenBank/DDBJ databases">
        <authorList>
            <person name="Watanabe M."/>
            <person name="Kojima H."/>
        </authorList>
    </citation>
    <scope>NUCLEOTIDE SEQUENCE [LARGE SCALE GENOMIC DNA]</scope>
    <source>
        <strain evidence="3">Tokyo 01</strain>
    </source>
</reference>
<dbReference type="EMBL" id="BEXT01000001">
    <property type="protein sequence ID" value="GBC60361.1"/>
    <property type="molecule type" value="Genomic_DNA"/>
</dbReference>
<keyword evidence="2" id="KW-0378">Hydrolase</keyword>
<dbReference type="CDD" id="cd07713">
    <property type="entry name" value="DHPS-like_MBL-fold"/>
    <property type="match status" value="1"/>
</dbReference>
<organism evidence="2 3">
    <name type="scientific">Desulfonema ishimotonii</name>
    <dbReference type="NCBI Taxonomy" id="45657"/>
    <lineage>
        <taxon>Bacteria</taxon>
        <taxon>Pseudomonadati</taxon>
        <taxon>Thermodesulfobacteriota</taxon>
        <taxon>Desulfobacteria</taxon>
        <taxon>Desulfobacterales</taxon>
        <taxon>Desulfococcaceae</taxon>
        <taxon>Desulfonema</taxon>
    </lineage>
</organism>
<evidence type="ECO:0000313" key="2">
    <source>
        <dbReference type="EMBL" id="GBC60361.1"/>
    </source>
</evidence>
<dbReference type="InterPro" id="IPR036866">
    <property type="entry name" value="RibonucZ/Hydroxyglut_hydro"/>
</dbReference>
<dbReference type="AlphaFoldDB" id="A0A401FTS1"/>
<dbReference type="GO" id="GO:0016740">
    <property type="term" value="F:transferase activity"/>
    <property type="evidence" value="ECO:0007669"/>
    <property type="project" value="TreeGrafter"/>
</dbReference>
<dbReference type="PANTHER" id="PTHR13754:SF13">
    <property type="entry name" value="METALLO-BETA-LACTAMASE SUPERFAMILY PROTEIN (AFU_ORTHOLOGUE AFUA_3G07630)"/>
    <property type="match status" value="1"/>
</dbReference>
<comment type="caution">
    <text evidence="2">The sequence shown here is derived from an EMBL/GenBank/DDBJ whole genome shotgun (WGS) entry which is preliminary data.</text>
</comment>
<dbReference type="Proteomes" id="UP000288096">
    <property type="component" value="Unassembled WGS sequence"/>
</dbReference>
<protein>
    <submittedName>
        <fullName evidence="2">MBL fold metallo-hydrolase</fullName>
    </submittedName>
</protein>
<keyword evidence="3" id="KW-1185">Reference proteome</keyword>
<evidence type="ECO:0000259" key="1">
    <source>
        <dbReference type="Pfam" id="PF00753"/>
    </source>
</evidence>
<dbReference type="Pfam" id="PF00753">
    <property type="entry name" value="Lactamase_B"/>
    <property type="match status" value="1"/>
</dbReference>
<dbReference type="PANTHER" id="PTHR13754">
    <property type="entry name" value="METALLO-BETA-LACTAMASE SUPERFAMILY PROTEIN"/>
    <property type="match status" value="1"/>
</dbReference>
<name>A0A401FTS1_9BACT</name>
<dbReference type="Gene3D" id="3.60.15.10">
    <property type="entry name" value="Ribonuclease Z/Hydroxyacylglutathione hydrolase-like"/>
    <property type="match status" value="1"/>
</dbReference>